<organism evidence="1 2">
    <name type="scientific">Microbacterium bandirmense</name>
    <dbReference type="NCBI Taxonomy" id="3122050"/>
    <lineage>
        <taxon>Bacteria</taxon>
        <taxon>Bacillati</taxon>
        <taxon>Actinomycetota</taxon>
        <taxon>Actinomycetes</taxon>
        <taxon>Micrococcales</taxon>
        <taxon>Microbacteriaceae</taxon>
        <taxon>Microbacterium</taxon>
    </lineage>
</organism>
<gene>
    <name evidence="1" type="ORF">WDU99_12110</name>
</gene>
<comment type="caution">
    <text evidence="1">The sequence shown here is derived from an EMBL/GenBank/DDBJ whole genome shotgun (WGS) entry which is preliminary data.</text>
</comment>
<name>A0ABU8LEH6_9MICO</name>
<reference evidence="1 2" key="1">
    <citation type="submission" date="2024-02" db="EMBL/GenBank/DDBJ databases">
        <authorList>
            <person name="Saticioglu I.B."/>
        </authorList>
    </citation>
    <scope>NUCLEOTIDE SEQUENCE [LARGE SCALE GENOMIC DNA]</scope>
    <source>
        <strain evidence="1 2">Mu-80</strain>
    </source>
</reference>
<dbReference type="RefSeq" id="WP_337332718.1">
    <property type="nucleotide sequence ID" value="NZ_JBBDGM010000010.1"/>
</dbReference>
<evidence type="ECO:0000313" key="1">
    <source>
        <dbReference type="EMBL" id="MEJ1089057.1"/>
    </source>
</evidence>
<proteinExistence type="predicted"/>
<evidence type="ECO:0000313" key="2">
    <source>
        <dbReference type="Proteomes" id="UP001371224"/>
    </source>
</evidence>
<protein>
    <submittedName>
        <fullName evidence="1">Uncharacterized protein</fullName>
    </submittedName>
</protein>
<accession>A0ABU8LEH6</accession>
<dbReference type="Proteomes" id="UP001371224">
    <property type="component" value="Unassembled WGS sequence"/>
</dbReference>
<sequence>MPETDWTNDELRTFLTALRAGGIFNVGEENLDRDGFRRQALRRIVPEVQRGVLAEVGAVVDPRGVAAVALEVVKDTAWDPEHTWLMVTEDPWGYLADVVSAEIRRAYRKAVRSAGDGKALKGIAEASSRLGIEAGGEAGEAG</sequence>
<keyword evidence="2" id="KW-1185">Reference proteome</keyword>
<dbReference type="EMBL" id="JBBDGM010000010">
    <property type="protein sequence ID" value="MEJ1089057.1"/>
    <property type="molecule type" value="Genomic_DNA"/>
</dbReference>